<sequence>MLVKHTVEEFSRVLASDAPAPGGGSVAALSGALGADLVTMVCNLSIGRENFEAHSDELKRSLAKAQALSASLLQRVDLDTEAFTGVMKAFKMPKATDEEKLARSSAIQAGYQDAIQSPLGIARECVAVLELAEGLLGRSNPNALSDLGVAAQQAYAGLEGAIMNVRINIPSIKDAAFVQAASSEVEELLGKGSAISERVHGYVTANLT</sequence>
<evidence type="ECO:0000313" key="3">
    <source>
        <dbReference type="Proteomes" id="UP000581135"/>
    </source>
</evidence>
<name>A0A839STG8_9PROT</name>
<comment type="caution">
    <text evidence="2">The sequence shown here is derived from an EMBL/GenBank/DDBJ whole genome shotgun (WGS) entry which is preliminary data.</text>
</comment>
<dbReference type="AlphaFoldDB" id="A0A839STG8"/>
<reference evidence="2 3" key="1">
    <citation type="submission" date="2020-08" db="EMBL/GenBank/DDBJ databases">
        <title>Genomic Encyclopedia of Type Strains, Phase III (KMG-III): the genomes of soil and plant-associated and newly described type strains.</title>
        <authorList>
            <person name="Whitman W."/>
        </authorList>
    </citation>
    <scope>NUCLEOTIDE SEQUENCE [LARGE SCALE GENOMIC DNA]</scope>
    <source>
        <strain evidence="2 3">CECT 8803</strain>
    </source>
</reference>
<dbReference type="SUPFAM" id="SSF101262">
    <property type="entry name" value="Methenyltetrahydrofolate cyclohydrolase-like"/>
    <property type="match status" value="1"/>
</dbReference>
<dbReference type="Pfam" id="PF04961">
    <property type="entry name" value="FTCD_C"/>
    <property type="match status" value="1"/>
</dbReference>
<proteinExistence type="predicted"/>
<dbReference type="InterPro" id="IPR007044">
    <property type="entry name" value="Cyclodeamin/CycHdrlase"/>
</dbReference>
<dbReference type="Gene3D" id="1.20.120.680">
    <property type="entry name" value="Formiminotetrahydrofolate cyclodeaminase monomer, up-and-down helical bundle"/>
    <property type="match status" value="1"/>
</dbReference>
<gene>
    <name evidence="2" type="ORF">FHR98_002452</name>
</gene>
<evidence type="ECO:0000313" key="2">
    <source>
        <dbReference type="EMBL" id="MBB3066147.1"/>
    </source>
</evidence>
<organism evidence="2 3">
    <name type="scientific">Limibacillus halophilus</name>
    <dbReference type="NCBI Taxonomy" id="1579333"/>
    <lineage>
        <taxon>Bacteria</taxon>
        <taxon>Pseudomonadati</taxon>
        <taxon>Pseudomonadota</taxon>
        <taxon>Alphaproteobacteria</taxon>
        <taxon>Rhodospirillales</taxon>
        <taxon>Rhodovibrionaceae</taxon>
        <taxon>Limibacillus</taxon>
    </lineage>
</organism>
<accession>A0A839STG8</accession>
<evidence type="ECO:0000259" key="1">
    <source>
        <dbReference type="Pfam" id="PF04961"/>
    </source>
</evidence>
<dbReference type="InterPro" id="IPR036178">
    <property type="entry name" value="Formintransfe-cycloase-like_sf"/>
</dbReference>
<dbReference type="Proteomes" id="UP000581135">
    <property type="component" value="Unassembled WGS sequence"/>
</dbReference>
<dbReference type="GO" id="GO:0003824">
    <property type="term" value="F:catalytic activity"/>
    <property type="evidence" value="ECO:0007669"/>
    <property type="project" value="InterPro"/>
</dbReference>
<dbReference type="EMBL" id="JACHXA010000007">
    <property type="protein sequence ID" value="MBB3066147.1"/>
    <property type="molecule type" value="Genomic_DNA"/>
</dbReference>
<feature type="domain" description="Cyclodeaminase/cyclohydrolase" evidence="1">
    <location>
        <begin position="6"/>
        <end position="186"/>
    </location>
</feature>
<keyword evidence="3" id="KW-1185">Reference proteome</keyword>
<protein>
    <submittedName>
        <fullName evidence="2">Formiminotetrahydrofolate cyclodeaminase</fullName>
    </submittedName>
</protein>
<dbReference type="RefSeq" id="WP_183416973.1">
    <property type="nucleotide sequence ID" value="NZ_JACHXA010000007.1"/>
</dbReference>